<feature type="region of interest" description="Disordered" evidence="8">
    <location>
        <begin position="472"/>
        <end position="516"/>
    </location>
</feature>
<dbReference type="PROSITE" id="PS00039">
    <property type="entry name" value="DEAD_ATP_HELICASE"/>
    <property type="match status" value="1"/>
</dbReference>
<evidence type="ECO:0000256" key="3">
    <source>
        <dbReference type="ARBA" id="ARBA00022801"/>
    </source>
</evidence>
<accession>A0ABR4Q9A1</accession>
<dbReference type="GO" id="GO:0004386">
    <property type="term" value="F:helicase activity"/>
    <property type="evidence" value="ECO:0007669"/>
    <property type="project" value="UniProtKB-KW"/>
</dbReference>
<dbReference type="Proteomes" id="UP001651158">
    <property type="component" value="Unassembled WGS sequence"/>
</dbReference>
<evidence type="ECO:0000313" key="13">
    <source>
        <dbReference type="Proteomes" id="UP001651158"/>
    </source>
</evidence>
<dbReference type="PROSITE" id="PS51195">
    <property type="entry name" value="Q_MOTIF"/>
    <property type="match status" value="1"/>
</dbReference>
<evidence type="ECO:0000256" key="4">
    <source>
        <dbReference type="ARBA" id="ARBA00022806"/>
    </source>
</evidence>
<dbReference type="InterPro" id="IPR000629">
    <property type="entry name" value="RNA-helicase_DEAD-box_CS"/>
</dbReference>
<dbReference type="PROSITE" id="PS51194">
    <property type="entry name" value="HELICASE_CTER"/>
    <property type="match status" value="1"/>
</dbReference>
<keyword evidence="3 7" id="KW-0378">Hydrolase</keyword>
<feature type="compositionally biased region" description="Basic residues" evidence="8">
    <location>
        <begin position="487"/>
        <end position="510"/>
    </location>
</feature>
<evidence type="ECO:0000256" key="7">
    <source>
        <dbReference type="RuleBase" id="RU000492"/>
    </source>
</evidence>
<dbReference type="SUPFAM" id="SSF52540">
    <property type="entry name" value="P-loop containing nucleoside triphosphate hydrolases"/>
    <property type="match status" value="1"/>
</dbReference>
<reference evidence="12 13" key="1">
    <citation type="journal article" date="2022" name="Front. Cell. Infect. Microbiol.">
        <title>The Genomes of Two Strains of Taenia crassiceps the Animal Model for the Study of Human Cysticercosis.</title>
        <authorList>
            <person name="Bobes R.J."/>
            <person name="Estrada K."/>
            <person name="Rios-Valencia D.G."/>
            <person name="Calderon-Gallegos A."/>
            <person name="de la Torre P."/>
            <person name="Carrero J.C."/>
            <person name="Sanchez-Flores A."/>
            <person name="Laclette J.P."/>
        </authorList>
    </citation>
    <scope>NUCLEOTIDE SEQUENCE [LARGE SCALE GENOMIC DNA]</scope>
    <source>
        <strain evidence="12">WFUcys</strain>
    </source>
</reference>
<gene>
    <name evidence="12" type="ORF">TcWFU_000511</name>
</gene>
<organism evidence="12 13">
    <name type="scientific">Taenia crassiceps</name>
    <dbReference type="NCBI Taxonomy" id="6207"/>
    <lineage>
        <taxon>Eukaryota</taxon>
        <taxon>Metazoa</taxon>
        <taxon>Spiralia</taxon>
        <taxon>Lophotrochozoa</taxon>
        <taxon>Platyhelminthes</taxon>
        <taxon>Cestoda</taxon>
        <taxon>Eucestoda</taxon>
        <taxon>Cyclophyllidea</taxon>
        <taxon>Taeniidae</taxon>
        <taxon>Taenia</taxon>
    </lineage>
</organism>
<dbReference type="EC" id="3.6.4.13" evidence="1"/>
<evidence type="ECO:0000256" key="1">
    <source>
        <dbReference type="ARBA" id="ARBA00012552"/>
    </source>
</evidence>
<dbReference type="SMART" id="SM00487">
    <property type="entry name" value="DEXDc"/>
    <property type="match status" value="1"/>
</dbReference>
<dbReference type="CDD" id="cd18787">
    <property type="entry name" value="SF2_C_DEAD"/>
    <property type="match status" value="1"/>
</dbReference>
<evidence type="ECO:0000259" key="11">
    <source>
        <dbReference type="PROSITE" id="PS51195"/>
    </source>
</evidence>
<dbReference type="InterPro" id="IPR001650">
    <property type="entry name" value="Helicase_C-like"/>
</dbReference>
<dbReference type="Pfam" id="PF00270">
    <property type="entry name" value="DEAD"/>
    <property type="match status" value="1"/>
</dbReference>
<name>A0ABR4Q9A1_9CEST</name>
<feature type="domain" description="Helicase C-terminal" evidence="10">
    <location>
        <begin position="301"/>
        <end position="446"/>
    </location>
</feature>
<evidence type="ECO:0000313" key="12">
    <source>
        <dbReference type="EMBL" id="KAL5106015.1"/>
    </source>
</evidence>
<keyword evidence="13" id="KW-1185">Reference proteome</keyword>
<feature type="domain" description="Helicase ATP-binding" evidence="9">
    <location>
        <begin position="86"/>
        <end position="273"/>
    </location>
</feature>
<evidence type="ECO:0000256" key="5">
    <source>
        <dbReference type="ARBA" id="ARBA00022840"/>
    </source>
</evidence>
<sequence length="516" mass="57499">MTARLVVVASLLSCRNYFQTFYCSSYNPHRNFKTSNMGLECCENITASEDVRVITSFKKMGLKSALLRGIYNYGYERPSLIQQRAINQIIQGRDVVVQAQSGTGKTATFCIGTLQLLDPSRKEMQALFLAPTRELASQVHRVVTALADHLSIKCMLCCGGKNNIGQMSKSLGQGYQIVVGTPGRILDLLRSGFLKPSNLRITVIDEADEMLNQGLREQLEWIFRYLPTGTSSGEVEPFRSVVKSPMQRIVVSATWTSGCRDVMERFLENPVCLLVPQDELSLSGIKQYYIDTGGEMWKFETLTDIFASVCLPQTVIFVNTRRKVDWLSERLCIDGFTVTAAHGDLDQGTRDRVMNEFRAGRSRVLVTTDIWARGIDVQTVGLVVNYDLPQTAAVYLHRIGRSGRFGRRGLAISFVADGNDVAHLNGIAKTYSITIAPTPPNLTDLTNSSELENAQFSPSLEIANQEAMKVKPTADHQIPMTAPMSASKKRKLKVLRNRKRRQKSTAKKRSSVNIPP</sequence>
<dbReference type="Gene3D" id="3.40.50.300">
    <property type="entry name" value="P-loop containing nucleotide triphosphate hydrolases"/>
    <property type="match status" value="2"/>
</dbReference>
<evidence type="ECO:0000259" key="9">
    <source>
        <dbReference type="PROSITE" id="PS51192"/>
    </source>
</evidence>
<dbReference type="InterPro" id="IPR011545">
    <property type="entry name" value="DEAD/DEAH_box_helicase_dom"/>
</dbReference>
<keyword evidence="4 7" id="KW-0347">Helicase</keyword>
<evidence type="ECO:0000259" key="10">
    <source>
        <dbReference type="PROSITE" id="PS51194"/>
    </source>
</evidence>
<dbReference type="Pfam" id="PF00271">
    <property type="entry name" value="Helicase_C"/>
    <property type="match status" value="1"/>
</dbReference>
<dbReference type="PANTHER" id="PTHR47958">
    <property type="entry name" value="ATP-DEPENDENT RNA HELICASE DBP3"/>
    <property type="match status" value="1"/>
</dbReference>
<dbReference type="SMART" id="SM00490">
    <property type="entry name" value="HELICc"/>
    <property type="match status" value="1"/>
</dbReference>
<dbReference type="PROSITE" id="PS51192">
    <property type="entry name" value="HELICASE_ATP_BIND_1"/>
    <property type="match status" value="1"/>
</dbReference>
<dbReference type="InterPro" id="IPR014001">
    <property type="entry name" value="Helicase_ATP-bd"/>
</dbReference>
<feature type="domain" description="DEAD-box RNA helicase Q" evidence="11">
    <location>
        <begin position="55"/>
        <end position="83"/>
    </location>
</feature>
<evidence type="ECO:0000256" key="8">
    <source>
        <dbReference type="SAM" id="MobiDB-lite"/>
    </source>
</evidence>
<comment type="similarity">
    <text evidence="7">Belongs to the DEAD box helicase family.</text>
</comment>
<dbReference type="InterPro" id="IPR014014">
    <property type="entry name" value="RNA_helicase_DEAD_Q_motif"/>
</dbReference>
<dbReference type="InterPro" id="IPR027417">
    <property type="entry name" value="P-loop_NTPase"/>
</dbReference>
<comment type="caution">
    <text evidence="12">The sequence shown here is derived from an EMBL/GenBank/DDBJ whole genome shotgun (WGS) entry which is preliminary data.</text>
</comment>
<keyword evidence="2 7" id="KW-0547">Nucleotide-binding</keyword>
<keyword evidence="5 7" id="KW-0067">ATP-binding</keyword>
<evidence type="ECO:0000256" key="2">
    <source>
        <dbReference type="ARBA" id="ARBA00022741"/>
    </source>
</evidence>
<evidence type="ECO:0000256" key="6">
    <source>
        <dbReference type="PROSITE-ProRule" id="PRU00552"/>
    </source>
</evidence>
<feature type="short sequence motif" description="Q motif" evidence="6">
    <location>
        <begin position="55"/>
        <end position="83"/>
    </location>
</feature>
<dbReference type="EMBL" id="JAKROA010000006">
    <property type="protein sequence ID" value="KAL5106015.1"/>
    <property type="molecule type" value="Genomic_DNA"/>
</dbReference>
<protein>
    <recommendedName>
        <fullName evidence="1">RNA helicase</fullName>
        <ecNumber evidence="1">3.6.4.13</ecNumber>
    </recommendedName>
</protein>
<proteinExistence type="inferred from homology"/>